<keyword evidence="9" id="KW-1185">Reference proteome</keyword>
<feature type="transmembrane region" description="Helical" evidence="7">
    <location>
        <begin position="154"/>
        <end position="180"/>
    </location>
</feature>
<dbReference type="InterPro" id="IPR043428">
    <property type="entry name" value="LivM-like"/>
</dbReference>
<dbReference type="GO" id="GO:0005886">
    <property type="term" value="C:plasma membrane"/>
    <property type="evidence" value="ECO:0007669"/>
    <property type="project" value="UniProtKB-SubCell"/>
</dbReference>
<feature type="transmembrane region" description="Helical" evidence="7">
    <location>
        <begin position="79"/>
        <end position="98"/>
    </location>
</feature>
<feature type="transmembrane region" description="Helical" evidence="7">
    <location>
        <begin position="237"/>
        <end position="263"/>
    </location>
</feature>
<organism evidence="8 9">
    <name type="scientific">Planosporangium flavigriseum</name>
    <dbReference type="NCBI Taxonomy" id="373681"/>
    <lineage>
        <taxon>Bacteria</taxon>
        <taxon>Bacillati</taxon>
        <taxon>Actinomycetota</taxon>
        <taxon>Actinomycetes</taxon>
        <taxon>Micromonosporales</taxon>
        <taxon>Micromonosporaceae</taxon>
        <taxon>Planosporangium</taxon>
    </lineage>
</organism>
<feature type="region of interest" description="Disordered" evidence="6">
    <location>
        <begin position="310"/>
        <end position="345"/>
    </location>
</feature>
<evidence type="ECO:0000256" key="6">
    <source>
        <dbReference type="SAM" id="MobiDB-lite"/>
    </source>
</evidence>
<feature type="transmembrane region" description="Helical" evidence="7">
    <location>
        <begin position="28"/>
        <end position="50"/>
    </location>
</feature>
<keyword evidence="3 7" id="KW-0812">Transmembrane</keyword>
<comment type="caution">
    <text evidence="8">The sequence shown here is derived from an EMBL/GenBank/DDBJ whole genome shotgun (WGS) entry which is preliminary data.</text>
</comment>
<sequence>MLWIGAAAFIALTAPLLSQGGFYGGLVTQMLIFAIAAMGLDFLGGFGGLVSFGQASYLGLGAYGVAVSMRYGYGPWTAVGISLVVILLVALIVGPLAVRVSGIGFVIMTLALGQILFGLAFSWVGVSGGDNGLPILSAPVLGPIDLNKPSHMSFAVLAVFILSAWLLRTFVTSPFGLSLRGMMSNEQRLRTLGYATRLHRYVAYVISVFFGGLAGILFAFSNGLISPTAMDFHHNGVITIMAVLGGLGTLWGPVLGAVIIILFQQYLSIYVDRWATAMGVVFIAIMLFVPEGVWGLARKGARRLGRQLGRPAADGATTRALSAEAREPHRDGQNDGSGDEAEVRA</sequence>
<feature type="transmembrane region" description="Helical" evidence="7">
    <location>
        <begin position="275"/>
        <end position="297"/>
    </location>
</feature>
<accession>A0A8J3PN35</accession>
<dbReference type="GO" id="GO:0015658">
    <property type="term" value="F:branched-chain amino acid transmembrane transporter activity"/>
    <property type="evidence" value="ECO:0007669"/>
    <property type="project" value="InterPro"/>
</dbReference>
<evidence type="ECO:0000256" key="5">
    <source>
        <dbReference type="ARBA" id="ARBA00023136"/>
    </source>
</evidence>
<dbReference type="Pfam" id="PF02653">
    <property type="entry name" value="BPD_transp_2"/>
    <property type="match status" value="1"/>
</dbReference>
<evidence type="ECO:0000256" key="7">
    <source>
        <dbReference type="SAM" id="Phobius"/>
    </source>
</evidence>
<evidence type="ECO:0000256" key="3">
    <source>
        <dbReference type="ARBA" id="ARBA00022692"/>
    </source>
</evidence>
<evidence type="ECO:0000256" key="2">
    <source>
        <dbReference type="ARBA" id="ARBA00022475"/>
    </source>
</evidence>
<proteinExistence type="predicted"/>
<evidence type="ECO:0000256" key="1">
    <source>
        <dbReference type="ARBA" id="ARBA00004651"/>
    </source>
</evidence>
<reference evidence="8" key="1">
    <citation type="submission" date="2021-01" db="EMBL/GenBank/DDBJ databases">
        <title>Whole genome shotgun sequence of Planosporangium flavigriseum NBRC 105377.</title>
        <authorList>
            <person name="Komaki H."/>
            <person name="Tamura T."/>
        </authorList>
    </citation>
    <scope>NUCLEOTIDE SEQUENCE</scope>
    <source>
        <strain evidence="8">NBRC 105377</strain>
    </source>
</reference>
<dbReference type="PANTHER" id="PTHR30482:SF17">
    <property type="entry name" value="ABC TRANSPORTER ATP-BINDING PROTEIN"/>
    <property type="match status" value="1"/>
</dbReference>
<comment type="subcellular location">
    <subcellularLocation>
        <location evidence="1">Cell membrane</location>
        <topology evidence="1">Multi-pass membrane protein</topology>
    </subcellularLocation>
</comment>
<dbReference type="PANTHER" id="PTHR30482">
    <property type="entry name" value="HIGH-AFFINITY BRANCHED-CHAIN AMINO ACID TRANSPORT SYSTEM PERMEASE"/>
    <property type="match status" value="1"/>
</dbReference>
<evidence type="ECO:0000313" key="9">
    <source>
        <dbReference type="Proteomes" id="UP000653674"/>
    </source>
</evidence>
<evidence type="ECO:0000313" key="8">
    <source>
        <dbReference type="EMBL" id="GIG74493.1"/>
    </source>
</evidence>
<keyword evidence="4 7" id="KW-1133">Transmembrane helix</keyword>
<dbReference type="Proteomes" id="UP000653674">
    <property type="component" value="Unassembled WGS sequence"/>
</dbReference>
<feature type="transmembrane region" description="Helical" evidence="7">
    <location>
        <begin position="201"/>
        <end position="225"/>
    </location>
</feature>
<gene>
    <name evidence="8" type="ORF">Pfl04_28970</name>
</gene>
<evidence type="ECO:0000256" key="4">
    <source>
        <dbReference type="ARBA" id="ARBA00022989"/>
    </source>
</evidence>
<feature type="compositionally biased region" description="Basic and acidic residues" evidence="6">
    <location>
        <begin position="324"/>
        <end position="333"/>
    </location>
</feature>
<dbReference type="CDD" id="cd06581">
    <property type="entry name" value="TM_PBP1_LivM_like"/>
    <property type="match status" value="1"/>
</dbReference>
<dbReference type="AlphaFoldDB" id="A0A8J3PN35"/>
<feature type="transmembrane region" description="Helical" evidence="7">
    <location>
        <begin position="105"/>
        <end position="126"/>
    </location>
</feature>
<dbReference type="EMBL" id="BONU01000018">
    <property type="protein sequence ID" value="GIG74493.1"/>
    <property type="molecule type" value="Genomic_DNA"/>
</dbReference>
<dbReference type="InterPro" id="IPR001851">
    <property type="entry name" value="ABC_transp_permease"/>
</dbReference>
<name>A0A8J3PN35_9ACTN</name>
<keyword evidence="5 7" id="KW-0472">Membrane</keyword>
<keyword evidence="2" id="KW-1003">Cell membrane</keyword>
<protein>
    <submittedName>
        <fullName evidence="8">Branched-chain amino acid ABC transporter permease</fullName>
    </submittedName>
</protein>